<accession>A0AAW2EZQ7</accession>
<dbReference type="Proteomes" id="UP001430953">
    <property type="component" value="Unassembled WGS sequence"/>
</dbReference>
<evidence type="ECO:0000256" key="1">
    <source>
        <dbReference type="SAM" id="Phobius"/>
    </source>
</evidence>
<proteinExistence type="predicted"/>
<name>A0AAW2EZQ7_9HYME</name>
<organism evidence="2 3">
    <name type="scientific">Cardiocondyla obscurior</name>
    <dbReference type="NCBI Taxonomy" id="286306"/>
    <lineage>
        <taxon>Eukaryota</taxon>
        <taxon>Metazoa</taxon>
        <taxon>Ecdysozoa</taxon>
        <taxon>Arthropoda</taxon>
        <taxon>Hexapoda</taxon>
        <taxon>Insecta</taxon>
        <taxon>Pterygota</taxon>
        <taxon>Neoptera</taxon>
        <taxon>Endopterygota</taxon>
        <taxon>Hymenoptera</taxon>
        <taxon>Apocrita</taxon>
        <taxon>Aculeata</taxon>
        <taxon>Formicoidea</taxon>
        <taxon>Formicidae</taxon>
        <taxon>Myrmicinae</taxon>
        <taxon>Cardiocondyla</taxon>
    </lineage>
</organism>
<dbReference type="EMBL" id="JADYXP020000017">
    <property type="protein sequence ID" value="KAL0107377.1"/>
    <property type="molecule type" value="Genomic_DNA"/>
</dbReference>
<keyword evidence="3" id="KW-1185">Reference proteome</keyword>
<gene>
    <name evidence="2" type="ORF">PUN28_015731</name>
</gene>
<evidence type="ECO:0000313" key="3">
    <source>
        <dbReference type="Proteomes" id="UP001430953"/>
    </source>
</evidence>
<keyword evidence="1" id="KW-1133">Transmembrane helix</keyword>
<feature type="transmembrane region" description="Helical" evidence="1">
    <location>
        <begin position="43"/>
        <end position="63"/>
    </location>
</feature>
<keyword evidence="1" id="KW-0812">Transmembrane</keyword>
<evidence type="ECO:0000313" key="2">
    <source>
        <dbReference type="EMBL" id="KAL0107377.1"/>
    </source>
</evidence>
<keyword evidence="1" id="KW-0472">Membrane</keyword>
<dbReference type="AlphaFoldDB" id="A0AAW2EZQ7"/>
<sequence length="179" mass="20369">MVLGPSTSSSSTFFSPSLNSTQLDFASSFHSTLADSDTRTCRGLSTFVFGASFSIGGLGLARLRRLWTVRRRKLELVTRGFWRRRGRVRFFDLLEFAHYRGHRLRDRFRDDTHDSLRGATRTRAAVDERLGLQRRLLSQFLLRLERVVDGLEGGDFRGDLALGLELPRGALEDPHRGLD</sequence>
<reference evidence="2 3" key="1">
    <citation type="submission" date="2023-03" db="EMBL/GenBank/DDBJ databases">
        <title>High recombination rates correlate with genetic variation in Cardiocondyla obscurior ants.</title>
        <authorList>
            <person name="Errbii M."/>
        </authorList>
    </citation>
    <scope>NUCLEOTIDE SEQUENCE [LARGE SCALE GENOMIC DNA]</scope>
    <source>
        <strain evidence="2">Alpha-2009</strain>
        <tissue evidence="2">Whole body</tissue>
    </source>
</reference>
<comment type="caution">
    <text evidence="2">The sequence shown here is derived from an EMBL/GenBank/DDBJ whole genome shotgun (WGS) entry which is preliminary data.</text>
</comment>
<protein>
    <submittedName>
        <fullName evidence="2">Uncharacterized protein</fullName>
    </submittedName>
</protein>